<evidence type="ECO:0000256" key="5">
    <source>
        <dbReference type="SAM" id="MobiDB-lite"/>
    </source>
</evidence>
<evidence type="ECO:0000313" key="8">
    <source>
        <dbReference type="Proteomes" id="UP001175271"/>
    </source>
</evidence>
<dbReference type="SUPFAM" id="SSF49854">
    <property type="entry name" value="Spermadhesin, CUB domain"/>
    <property type="match status" value="1"/>
</dbReference>
<dbReference type="EC" id="3.4.24.-" evidence="4"/>
<name>A0AA39LKK7_9BILA</name>
<organism evidence="7 8">
    <name type="scientific">Steinernema hermaphroditum</name>
    <dbReference type="NCBI Taxonomy" id="289476"/>
    <lineage>
        <taxon>Eukaryota</taxon>
        <taxon>Metazoa</taxon>
        <taxon>Ecdysozoa</taxon>
        <taxon>Nematoda</taxon>
        <taxon>Chromadorea</taxon>
        <taxon>Rhabditida</taxon>
        <taxon>Tylenchina</taxon>
        <taxon>Panagrolaimomorpha</taxon>
        <taxon>Strongyloidoidea</taxon>
        <taxon>Steinernematidae</taxon>
        <taxon>Steinernema</taxon>
    </lineage>
</organism>
<evidence type="ECO:0000256" key="4">
    <source>
        <dbReference type="RuleBase" id="RU361183"/>
    </source>
</evidence>
<comment type="cofactor">
    <cofactor evidence="3 4">
        <name>Zn(2+)</name>
        <dbReference type="ChEBI" id="CHEBI:29105"/>
    </cofactor>
    <text evidence="3 4">Binds 1 zinc ion per subunit.</text>
</comment>
<gene>
    <name evidence="7" type="ORF">QR680_015363</name>
</gene>
<dbReference type="PANTHER" id="PTHR10127:SF891">
    <property type="entry name" value="ZINC METALLOPROTEINASE NAS-29"/>
    <property type="match status" value="1"/>
</dbReference>
<keyword evidence="3 4" id="KW-0482">Metalloprotease</keyword>
<dbReference type="GO" id="GO:0006508">
    <property type="term" value="P:proteolysis"/>
    <property type="evidence" value="ECO:0007669"/>
    <property type="project" value="UniProtKB-KW"/>
</dbReference>
<dbReference type="GO" id="GO:0008270">
    <property type="term" value="F:zinc ion binding"/>
    <property type="evidence" value="ECO:0007669"/>
    <property type="project" value="UniProtKB-UniRule"/>
</dbReference>
<feature type="domain" description="Peptidase M12A" evidence="6">
    <location>
        <begin position="138"/>
        <end position="350"/>
    </location>
</feature>
<dbReference type="SUPFAM" id="SSF56436">
    <property type="entry name" value="C-type lectin-like"/>
    <property type="match status" value="1"/>
</dbReference>
<keyword evidence="8" id="KW-1185">Reference proteome</keyword>
<dbReference type="Gene3D" id="3.40.390.10">
    <property type="entry name" value="Collagenase (Catalytic Domain)"/>
    <property type="match status" value="1"/>
</dbReference>
<dbReference type="PANTHER" id="PTHR10127">
    <property type="entry name" value="DISCOIDIN, CUB, EGF, LAMININ , AND ZINC METALLOPROTEASE DOMAIN CONTAINING"/>
    <property type="match status" value="1"/>
</dbReference>
<dbReference type="InterPro" id="IPR006026">
    <property type="entry name" value="Peptidase_Metallo"/>
</dbReference>
<feature type="binding site" evidence="3">
    <location>
        <position position="234"/>
    </location>
    <ligand>
        <name>Zn(2+)</name>
        <dbReference type="ChEBI" id="CHEBI:29105"/>
        <note>catalytic</note>
    </ligand>
</feature>
<evidence type="ECO:0000259" key="6">
    <source>
        <dbReference type="PROSITE" id="PS51864"/>
    </source>
</evidence>
<feature type="active site" evidence="3">
    <location>
        <position position="235"/>
    </location>
</feature>
<keyword evidence="4" id="KW-0732">Signal</keyword>
<feature type="compositionally biased region" description="Low complexity" evidence="5">
    <location>
        <begin position="420"/>
        <end position="433"/>
    </location>
</feature>
<dbReference type="EMBL" id="JAUCMV010000004">
    <property type="protein sequence ID" value="KAK0400638.1"/>
    <property type="molecule type" value="Genomic_DNA"/>
</dbReference>
<dbReference type="PROSITE" id="PS51864">
    <property type="entry name" value="ASTACIN"/>
    <property type="match status" value="1"/>
</dbReference>
<sequence>MRILLIVIIFIFSYIHAQSLLIGPDETPLKGKELLRKSLPDFKDIDAVAELIAEQRKKVQQRLSHGQQEVDKEMSELIEEAKKLNPKPLPPDAPRSIAEINTELGLDEVLVEGDMLMSLEEAKRHFGLSPSRHRSKRQAYQGWDFPASLWKNGVYYGFEGLNRQGINAVENAIAFWQKHTCVRFHRANGGYSRSSPILLFYPSNGCFSRIGRDSRSSRQYVSIGRNCEHVMAAHEIGHALGFLHEQSRWDRDKYLSLDLSPVQADMRFNYDKTDKAQNNNHGKQYDFRGIMHYFDTNVVGNGQWNEANRSDPYHCTWHVKAPAGKRIKFNVNYVGASSGRGETLCRPRCYFGGLSIKGIEKTWIPEGMRVCCSSQFNKPQTTASNLLIIQPWNALLYTDFKVQYMIVGGSGSGGGGGSGSTPSTRSTRRPTSGKCRYNNQILSSDGSRCYTLYAYRQSYQGANSVCRGNGRGSISMSQSTQDEAKLREMLSDKGVRGYWHGKGSNGACGIYVISYHSTSYVHCKDSSSYAAFICEAPSVR</sequence>
<evidence type="ECO:0000256" key="3">
    <source>
        <dbReference type="PROSITE-ProRule" id="PRU01211"/>
    </source>
</evidence>
<evidence type="ECO:0000256" key="2">
    <source>
        <dbReference type="ARBA" id="ARBA00023157"/>
    </source>
</evidence>
<keyword evidence="3 4" id="KW-0378">Hydrolase</keyword>
<proteinExistence type="predicted"/>
<dbReference type="PRINTS" id="PR00480">
    <property type="entry name" value="ASTACIN"/>
</dbReference>
<dbReference type="InterPro" id="IPR016187">
    <property type="entry name" value="CTDL_fold"/>
</dbReference>
<reference evidence="7" key="1">
    <citation type="submission" date="2023-06" db="EMBL/GenBank/DDBJ databases">
        <title>Genomic analysis of the entomopathogenic nematode Steinernema hermaphroditum.</title>
        <authorList>
            <person name="Schwarz E.M."/>
            <person name="Heppert J.K."/>
            <person name="Baniya A."/>
            <person name="Schwartz H.T."/>
            <person name="Tan C.-H."/>
            <person name="Antoshechkin I."/>
            <person name="Sternberg P.W."/>
            <person name="Goodrich-Blair H."/>
            <person name="Dillman A.R."/>
        </authorList>
    </citation>
    <scope>NUCLEOTIDE SEQUENCE</scope>
    <source>
        <strain evidence="7">PS9179</strain>
        <tissue evidence="7">Whole animal</tissue>
    </source>
</reference>
<dbReference type="SMART" id="SM00235">
    <property type="entry name" value="ZnMc"/>
    <property type="match status" value="1"/>
</dbReference>
<dbReference type="Proteomes" id="UP001175271">
    <property type="component" value="Unassembled WGS sequence"/>
</dbReference>
<comment type="caution">
    <text evidence="3">Lacks conserved residue(s) required for the propagation of feature annotation.</text>
</comment>
<feature type="signal peptide" evidence="4">
    <location>
        <begin position="1"/>
        <end position="17"/>
    </location>
</feature>
<dbReference type="InterPro" id="IPR001506">
    <property type="entry name" value="Peptidase_M12A"/>
</dbReference>
<dbReference type="GO" id="GO:0004222">
    <property type="term" value="F:metalloendopeptidase activity"/>
    <property type="evidence" value="ECO:0007669"/>
    <property type="project" value="UniProtKB-UniRule"/>
</dbReference>
<protein>
    <recommendedName>
        <fullName evidence="4">Metalloendopeptidase</fullName>
        <ecNumber evidence="4">3.4.24.-</ecNumber>
    </recommendedName>
</protein>
<dbReference type="InterPro" id="IPR035914">
    <property type="entry name" value="Sperma_CUB_dom_sf"/>
</dbReference>
<dbReference type="InterPro" id="IPR024079">
    <property type="entry name" value="MetalloPept_cat_dom_sf"/>
</dbReference>
<feature type="chain" id="PRO_5041488676" description="Metalloendopeptidase" evidence="4">
    <location>
        <begin position="18"/>
        <end position="540"/>
    </location>
</feature>
<keyword evidence="3 4" id="KW-0479">Metal-binding</keyword>
<accession>A0AA39LKK7</accession>
<keyword evidence="3 4" id="KW-0645">Protease</keyword>
<dbReference type="Pfam" id="PF01400">
    <property type="entry name" value="Astacin"/>
    <property type="match status" value="1"/>
</dbReference>
<keyword evidence="3 4" id="KW-0862">Zinc</keyword>
<feature type="binding site" evidence="3">
    <location>
        <position position="244"/>
    </location>
    <ligand>
        <name>Zn(2+)</name>
        <dbReference type="ChEBI" id="CHEBI:29105"/>
        <note>catalytic</note>
    </ligand>
</feature>
<feature type="binding site" evidence="3">
    <location>
        <position position="238"/>
    </location>
    <ligand>
        <name>Zn(2+)</name>
        <dbReference type="ChEBI" id="CHEBI:29105"/>
        <note>catalytic</note>
    </ligand>
</feature>
<keyword evidence="1" id="KW-0245">EGF-like domain</keyword>
<dbReference type="SUPFAM" id="SSF55486">
    <property type="entry name" value="Metalloproteases ('zincins'), catalytic domain"/>
    <property type="match status" value="1"/>
</dbReference>
<keyword evidence="2" id="KW-1015">Disulfide bond</keyword>
<feature type="region of interest" description="Disordered" evidence="5">
    <location>
        <begin position="412"/>
        <end position="433"/>
    </location>
</feature>
<evidence type="ECO:0000313" key="7">
    <source>
        <dbReference type="EMBL" id="KAK0400638.1"/>
    </source>
</evidence>
<evidence type="ECO:0000256" key="1">
    <source>
        <dbReference type="ARBA" id="ARBA00022536"/>
    </source>
</evidence>
<dbReference type="AlphaFoldDB" id="A0AA39LKK7"/>
<comment type="caution">
    <text evidence="7">The sequence shown here is derived from an EMBL/GenBank/DDBJ whole genome shotgun (WGS) entry which is preliminary data.</text>
</comment>